<sequence>MTAYLLFVFKKSFILLLTVSPCILQEIIMQMKGS</sequence>
<evidence type="ECO:0000313" key="1">
    <source>
        <dbReference type="EMBL" id="JAH24890.1"/>
    </source>
</evidence>
<name>A0A0E9R8U5_ANGAN</name>
<organism evidence="1">
    <name type="scientific">Anguilla anguilla</name>
    <name type="common">European freshwater eel</name>
    <name type="synonym">Muraena anguilla</name>
    <dbReference type="NCBI Taxonomy" id="7936"/>
    <lineage>
        <taxon>Eukaryota</taxon>
        <taxon>Metazoa</taxon>
        <taxon>Chordata</taxon>
        <taxon>Craniata</taxon>
        <taxon>Vertebrata</taxon>
        <taxon>Euteleostomi</taxon>
        <taxon>Actinopterygii</taxon>
        <taxon>Neopterygii</taxon>
        <taxon>Teleostei</taxon>
        <taxon>Anguilliformes</taxon>
        <taxon>Anguillidae</taxon>
        <taxon>Anguilla</taxon>
    </lineage>
</organism>
<dbReference type="AlphaFoldDB" id="A0A0E9R8U5"/>
<reference evidence="1" key="2">
    <citation type="journal article" date="2015" name="Fish Shellfish Immunol.">
        <title>Early steps in the European eel (Anguilla anguilla)-Vibrio vulnificus interaction in the gills: Role of the RtxA13 toxin.</title>
        <authorList>
            <person name="Callol A."/>
            <person name="Pajuelo D."/>
            <person name="Ebbesson L."/>
            <person name="Teles M."/>
            <person name="MacKenzie S."/>
            <person name="Amaro C."/>
        </authorList>
    </citation>
    <scope>NUCLEOTIDE SEQUENCE</scope>
</reference>
<reference evidence="1" key="1">
    <citation type="submission" date="2014-11" db="EMBL/GenBank/DDBJ databases">
        <authorList>
            <person name="Amaro Gonzalez C."/>
        </authorList>
    </citation>
    <scope>NUCLEOTIDE SEQUENCE</scope>
</reference>
<protein>
    <submittedName>
        <fullName evidence="1">Uncharacterized protein</fullName>
    </submittedName>
</protein>
<accession>A0A0E9R8U5</accession>
<proteinExistence type="predicted"/>
<dbReference type="EMBL" id="GBXM01083687">
    <property type="protein sequence ID" value="JAH24890.1"/>
    <property type="molecule type" value="Transcribed_RNA"/>
</dbReference>